<dbReference type="HOGENOM" id="CLU_022291_4_1_12"/>
<evidence type="ECO:0000256" key="1">
    <source>
        <dbReference type="ARBA" id="ARBA00005898"/>
    </source>
</evidence>
<dbReference type="NCBIfam" id="TIGR01085">
    <property type="entry name" value="murE"/>
    <property type="match status" value="1"/>
</dbReference>
<feature type="domain" description="Mur ligase central" evidence="13">
    <location>
        <begin position="110"/>
        <end position="259"/>
    </location>
</feature>
<keyword evidence="5" id="KW-0067">ATP-binding</keyword>
<dbReference type="eggNOG" id="COG0769">
    <property type="taxonomic scope" value="Bacteria"/>
</dbReference>
<dbReference type="SUPFAM" id="SSF53244">
    <property type="entry name" value="MurD-like peptide ligases, peptide-binding domain"/>
    <property type="match status" value="1"/>
</dbReference>
<dbReference type="Pfam" id="PF01225">
    <property type="entry name" value="Mur_ligase"/>
    <property type="match status" value="1"/>
</dbReference>
<evidence type="ECO:0000313" key="14">
    <source>
        <dbReference type="EMBL" id="AEV30960.1"/>
    </source>
</evidence>
<dbReference type="UniPathway" id="UPA00219"/>
<dbReference type="GO" id="GO:0016881">
    <property type="term" value="F:acid-amino acid ligase activity"/>
    <property type="evidence" value="ECO:0007669"/>
    <property type="project" value="InterPro"/>
</dbReference>
<keyword evidence="2" id="KW-0436">Ligase</keyword>
<dbReference type="InterPro" id="IPR036565">
    <property type="entry name" value="Mur-like_cat_sf"/>
</dbReference>
<keyword evidence="6 10" id="KW-0133">Cell shape</keyword>
<dbReference type="GO" id="GO:0071555">
    <property type="term" value="P:cell wall organization"/>
    <property type="evidence" value="ECO:0007669"/>
    <property type="project" value="UniProtKB-KW"/>
</dbReference>
<name>G8QQN0_SPHPG</name>
<protein>
    <submittedName>
        <fullName evidence="14">UDP-N-acetylmuramyl-tripeptide synthetase</fullName>
    </submittedName>
</protein>
<dbReference type="GO" id="GO:0008360">
    <property type="term" value="P:regulation of cell shape"/>
    <property type="evidence" value="ECO:0007669"/>
    <property type="project" value="UniProtKB-KW"/>
</dbReference>
<feature type="domain" description="Mur ligase C-terminal" evidence="12">
    <location>
        <begin position="331"/>
        <end position="462"/>
    </location>
</feature>
<evidence type="ECO:0000256" key="7">
    <source>
        <dbReference type="ARBA" id="ARBA00022984"/>
    </source>
</evidence>
<dbReference type="InterPro" id="IPR000713">
    <property type="entry name" value="Mur_ligase_N"/>
</dbReference>
<feature type="domain" description="Mur ligase N-terminal catalytic" evidence="11">
    <location>
        <begin position="26"/>
        <end position="71"/>
    </location>
</feature>
<keyword evidence="4" id="KW-0547">Nucleotide-binding</keyword>
<evidence type="ECO:0000256" key="10">
    <source>
        <dbReference type="RuleBase" id="RU004135"/>
    </source>
</evidence>
<evidence type="ECO:0000256" key="8">
    <source>
        <dbReference type="ARBA" id="ARBA00023306"/>
    </source>
</evidence>
<dbReference type="Pfam" id="PF08245">
    <property type="entry name" value="Mur_ligase_M"/>
    <property type="match status" value="1"/>
</dbReference>
<keyword evidence="9 10" id="KW-0961">Cell wall biogenesis/degradation</keyword>
<dbReference type="Gene3D" id="3.40.1390.10">
    <property type="entry name" value="MurE/MurF, N-terminal domain"/>
    <property type="match status" value="1"/>
</dbReference>
<dbReference type="InterPro" id="IPR013221">
    <property type="entry name" value="Mur_ligase_cen"/>
</dbReference>
<dbReference type="GO" id="GO:0005737">
    <property type="term" value="C:cytoplasm"/>
    <property type="evidence" value="ECO:0007669"/>
    <property type="project" value="UniProtKB-SubCell"/>
</dbReference>
<organism evidence="14 15">
    <name type="scientific">Sphaerochaeta pleomorpha (strain ATCC BAA-1885 / DSM 22778 / Grapes)</name>
    <dbReference type="NCBI Taxonomy" id="158190"/>
    <lineage>
        <taxon>Bacteria</taxon>
        <taxon>Pseudomonadati</taxon>
        <taxon>Spirochaetota</taxon>
        <taxon>Spirochaetia</taxon>
        <taxon>Spirochaetales</taxon>
        <taxon>Sphaerochaetaceae</taxon>
        <taxon>Sphaerochaeta</taxon>
    </lineage>
</organism>
<keyword evidence="8 10" id="KW-0131">Cell cycle</keyword>
<dbReference type="AlphaFoldDB" id="G8QQN0"/>
<dbReference type="PANTHER" id="PTHR23135:SF4">
    <property type="entry name" value="UDP-N-ACETYLMURAMOYL-L-ALANYL-D-GLUTAMATE--2,6-DIAMINOPIMELATE LIGASE MURE HOMOLOG, CHLOROPLASTIC"/>
    <property type="match status" value="1"/>
</dbReference>
<reference evidence="14 15" key="1">
    <citation type="submission" date="2011-11" db="EMBL/GenBank/DDBJ databases">
        <title>Complete sequence of Spirochaeta sp. grapes.</title>
        <authorList>
            <consortium name="US DOE Joint Genome Institute"/>
            <person name="Lucas S."/>
            <person name="Han J."/>
            <person name="Lapidus A."/>
            <person name="Cheng J.-F."/>
            <person name="Goodwin L."/>
            <person name="Pitluck S."/>
            <person name="Peters L."/>
            <person name="Ovchinnikova G."/>
            <person name="Munk A.C."/>
            <person name="Detter J.C."/>
            <person name="Han C."/>
            <person name="Tapia R."/>
            <person name="Land M."/>
            <person name="Hauser L."/>
            <person name="Kyrpides N."/>
            <person name="Ivanova N."/>
            <person name="Pagani I."/>
            <person name="Ritalahtilisa K."/>
            <person name="Loeffler F."/>
            <person name="Woyke T."/>
        </authorList>
    </citation>
    <scope>NUCLEOTIDE SEQUENCE [LARGE SCALE GENOMIC DNA]</scope>
    <source>
        <strain evidence="15">ATCC BAA-1885 / DSM 22778 / Grapes</strain>
    </source>
</reference>
<dbReference type="OrthoDB" id="9800958at2"/>
<dbReference type="Pfam" id="PF02875">
    <property type="entry name" value="Mur_ligase_C"/>
    <property type="match status" value="1"/>
</dbReference>
<keyword evidence="3 10" id="KW-0132">Cell division</keyword>
<proteinExistence type="inferred from homology"/>
<dbReference type="InterPro" id="IPR036615">
    <property type="entry name" value="Mur_ligase_C_dom_sf"/>
</dbReference>
<evidence type="ECO:0000256" key="4">
    <source>
        <dbReference type="ARBA" id="ARBA00022741"/>
    </source>
</evidence>
<sequence length="492" mass="54369">MEKLADLLNATGLDGSIVDSNLCLTSLCYDSRQCKPDCAFFAFDGIHTDGQNYIPQAIENGAICIISKTEPKDKQQGIYYFQTPNPRSLFANMCAAFYDYPAKKLILIGITGTDGKSTTCDYLHQILTKHGIKTGLLGTVSMDDGKKKQISPYRQSTPEADSLQQFLSRCADNGLTHVILECTSHALSKEYDRLATLTYDVAIVTTVTSEHMEFHKTHSAYVDAKCNLVRNLKKNGKFISTTDNPSLQAFLSCLTKDKEACILHRDIQCTIEKKEAGQVLCTVGNKTVALSCVLPCLASNAMLAALGASYLLHTPFTTLFPSLEELQPVTGRMNTIENPFGLQIFIDFAHTADAYEKLFSSFATEHERGKLIAVFGCAGERDTSKRAPMGYIAATYADILILTEEDPRKEGNEAIFSDLLSLVTEVGDKNLIIEKIPDRKKAIERAFSLSHNGDTLLFLGKGHETSIERAEGKIPWNEEEQVRIALHTYQKA</sequence>
<gene>
    <name evidence="14" type="ordered locus">SpiGrapes_3215</name>
</gene>
<evidence type="ECO:0000259" key="11">
    <source>
        <dbReference type="Pfam" id="PF01225"/>
    </source>
</evidence>
<dbReference type="InterPro" id="IPR035911">
    <property type="entry name" value="MurE/MurF_N"/>
</dbReference>
<evidence type="ECO:0000256" key="5">
    <source>
        <dbReference type="ARBA" id="ARBA00022840"/>
    </source>
</evidence>
<comment type="pathway">
    <text evidence="10">Cell wall biogenesis; peptidoglycan biosynthesis.</text>
</comment>
<dbReference type="Gene3D" id="3.40.1190.10">
    <property type="entry name" value="Mur-like, catalytic domain"/>
    <property type="match status" value="1"/>
</dbReference>
<accession>G8QQN0</accession>
<dbReference type="GO" id="GO:0009252">
    <property type="term" value="P:peptidoglycan biosynthetic process"/>
    <property type="evidence" value="ECO:0007669"/>
    <property type="project" value="UniProtKB-UniPathway"/>
</dbReference>
<dbReference type="KEGG" id="sgp:SpiGrapes_3215"/>
<dbReference type="PANTHER" id="PTHR23135">
    <property type="entry name" value="MUR LIGASE FAMILY MEMBER"/>
    <property type="match status" value="1"/>
</dbReference>
<comment type="subcellular location">
    <subcellularLocation>
        <location evidence="10">Cytoplasm</location>
    </subcellularLocation>
</comment>
<dbReference type="InterPro" id="IPR005761">
    <property type="entry name" value="UDP-N-AcMur-Glu-dNH2Pim_ligase"/>
</dbReference>
<dbReference type="InterPro" id="IPR004101">
    <property type="entry name" value="Mur_ligase_C"/>
</dbReference>
<dbReference type="Proteomes" id="UP000005632">
    <property type="component" value="Chromosome"/>
</dbReference>
<evidence type="ECO:0000259" key="12">
    <source>
        <dbReference type="Pfam" id="PF02875"/>
    </source>
</evidence>
<dbReference type="GO" id="GO:0051301">
    <property type="term" value="P:cell division"/>
    <property type="evidence" value="ECO:0007669"/>
    <property type="project" value="UniProtKB-KW"/>
</dbReference>
<keyword evidence="7 10" id="KW-0573">Peptidoglycan synthesis</keyword>
<evidence type="ECO:0000313" key="15">
    <source>
        <dbReference type="Proteomes" id="UP000005632"/>
    </source>
</evidence>
<dbReference type="GO" id="GO:0005524">
    <property type="term" value="F:ATP binding"/>
    <property type="evidence" value="ECO:0007669"/>
    <property type="project" value="UniProtKB-KW"/>
</dbReference>
<dbReference type="RefSeq" id="WP_014271799.1">
    <property type="nucleotide sequence ID" value="NC_016633.1"/>
</dbReference>
<dbReference type="EMBL" id="CP003155">
    <property type="protein sequence ID" value="AEV30960.1"/>
    <property type="molecule type" value="Genomic_DNA"/>
</dbReference>
<evidence type="ECO:0000256" key="2">
    <source>
        <dbReference type="ARBA" id="ARBA00022598"/>
    </source>
</evidence>
<evidence type="ECO:0000259" key="13">
    <source>
        <dbReference type="Pfam" id="PF08245"/>
    </source>
</evidence>
<comment type="similarity">
    <text evidence="1">Belongs to the MurCDEF family. MurE subfamily.</text>
</comment>
<dbReference type="STRING" id="158190.SpiGrapes_3215"/>
<evidence type="ECO:0000256" key="6">
    <source>
        <dbReference type="ARBA" id="ARBA00022960"/>
    </source>
</evidence>
<dbReference type="SUPFAM" id="SSF63418">
    <property type="entry name" value="MurE/MurF N-terminal domain"/>
    <property type="match status" value="1"/>
</dbReference>
<evidence type="ECO:0000256" key="3">
    <source>
        <dbReference type="ARBA" id="ARBA00022618"/>
    </source>
</evidence>
<evidence type="ECO:0000256" key="9">
    <source>
        <dbReference type="ARBA" id="ARBA00023316"/>
    </source>
</evidence>
<keyword evidence="15" id="KW-1185">Reference proteome</keyword>
<dbReference type="Gene3D" id="3.90.190.20">
    <property type="entry name" value="Mur ligase, C-terminal domain"/>
    <property type="match status" value="1"/>
</dbReference>
<dbReference type="SUPFAM" id="SSF53623">
    <property type="entry name" value="MurD-like peptide ligases, catalytic domain"/>
    <property type="match status" value="1"/>
</dbReference>